<comment type="similarity">
    <text evidence="1">Belongs to the LysR transcriptional regulatory family.</text>
</comment>
<dbReference type="InterPro" id="IPR000847">
    <property type="entry name" value="LysR_HTH_N"/>
</dbReference>
<dbReference type="Proteomes" id="UP001210502">
    <property type="component" value="Unassembled WGS sequence"/>
</dbReference>
<dbReference type="FunFam" id="1.10.10.10:FF:000001">
    <property type="entry name" value="LysR family transcriptional regulator"/>
    <property type="match status" value="1"/>
</dbReference>
<dbReference type="GO" id="GO:0003677">
    <property type="term" value="F:DNA binding"/>
    <property type="evidence" value="ECO:0007669"/>
    <property type="project" value="UniProtKB-KW"/>
</dbReference>
<sequence length="117" mass="13733">MDFEKLKMFCKVVEAGSFQKAAESEFVSQRAVSQMMKKLENELGLKLFDREKNKIFVTPVGRDFYIYVRNMLQKFSVNVNALRYESTTKQRLICGFFSPFDGALLREKLHDFLDEKV</sequence>
<evidence type="ECO:0000313" key="7">
    <source>
        <dbReference type="Proteomes" id="UP001210502"/>
    </source>
</evidence>
<reference evidence="6" key="1">
    <citation type="submission" date="2023-01" db="EMBL/GenBank/DDBJ databases">
        <title>Sequencing of the bacterial strains from artisanal fermented milk Matsoni.</title>
        <authorList>
            <person name="Rozman V."/>
            <person name="Accetto T."/>
            <person name="Bogovic Matijasic B."/>
        </authorList>
    </citation>
    <scope>NUCLEOTIDE SEQUENCE</scope>
    <source>
        <strain evidence="6">Lbl333</strain>
    </source>
</reference>
<dbReference type="GO" id="GO:0032993">
    <property type="term" value="C:protein-DNA complex"/>
    <property type="evidence" value="ECO:0007669"/>
    <property type="project" value="TreeGrafter"/>
</dbReference>
<keyword evidence="3" id="KW-0238">DNA-binding</keyword>
<dbReference type="Pfam" id="PF00126">
    <property type="entry name" value="HTH_1"/>
    <property type="match status" value="1"/>
</dbReference>
<accession>A0AAW5YZV7</accession>
<dbReference type="PRINTS" id="PR00039">
    <property type="entry name" value="HTHLYSR"/>
</dbReference>
<keyword evidence="2" id="KW-0805">Transcription regulation</keyword>
<name>A0AAW5YZV7_9LACO</name>
<dbReference type="SUPFAM" id="SSF46785">
    <property type="entry name" value="Winged helix' DNA-binding domain"/>
    <property type="match status" value="1"/>
</dbReference>
<evidence type="ECO:0000256" key="2">
    <source>
        <dbReference type="ARBA" id="ARBA00023015"/>
    </source>
</evidence>
<gene>
    <name evidence="6" type="ORF">PF586_09335</name>
</gene>
<dbReference type="AlphaFoldDB" id="A0AAW5YZV7"/>
<evidence type="ECO:0000256" key="4">
    <source>
        <dbReference type="ARBA" id="ARBA00023163"/>
    </source>
</evidence>
<protein>
    <submittedName>
        <fullName evidence="6">LysR family transcriptional regulator</fullName>
    </submittedName>
</protein>
<dbReference type="EMBL" id="JAQIEY010000045">
    <property type="protein sequence ID" value="MDA3768628.1"/>
    <property type="molecule type" value="Genomic_DNA"/>
</dbReference>
<evidence type="ECO:0000313" key="6">
    <source>
        <dbReference type="EMBL" id="MDA3768628.1"/>
    </source>
</evidence>
<proteinExistence type="inferred from homology"/>
<dbReference type="RefSeq" id="WP_271024982.1">
    <property type="nucleotide sequence ID" value="NZ_JAQIEY010000045.1"/>
</dbReference>
<dbReference type="Gene3D" id="1.10.10.10">
    <property type="entry name" value="Winged helix-like DNA-binding domain superfamily/Winged helix DNA-binding domain"/>
    <property type="match status" value="1"/>
</dbReference>
<organism evidence="6 7">
    <name type="scientific">Lactobacillus delbrueckii</name>
    <dbReference type="NCBI Taxonomy" id="1584"/>
    <lineage>
        <taxon>Bacteria</taxon>
        <taxon>Bacillati</taxon>
        <taxon>Bacillota</taxon>
        <taxon>Bacilli</taxon>
        <taxon>Lactobacillales</taxon>
        <taxon>Lactobacillaceae</taxon>
        <taxon>Lactobacillus</taxon>
    </lineage>
</organism>
<dbReference type="GO" id="GO:0003700">
    <property type="term" value="F:DNA-binding transcription factor activity"/>
    <property type="evidence" value="ECO:0007669"/>
    <property type="project" value="InterPro"/>
</dbReference>
<feature type="domain" description="HTH lysR-type" evidence="5">
    <location>
        <begin position="1"/>
        <end position="58"/>
    </location>
</feature>
<dbReference type="InterPro" id="IPR036388">
    <property type="entry name" value="WH-like_DNA-bd_sf"/>
</dbReference>
<dbReference type="PANTHER" id="PTHR30346">
    <property type="entry name" value="TRANSCRIPTIONAL DUAL REGULATOR HCAR-RELATED"/>
    <property type="match status" value="1"/>
</dbReference>
<comment type="caution">
    <text evidence="6">The sequence shown here is derived from an EMBL/GenBank/DDBJ whole genome shotgun (WGS) entry which is preliminary data.</text>
</comment>
<evidence type="ECO:0000256" key="3">
    <source>
        <dbReference type="ARBA" id="ARBA00023125"/>
    </source>
</evidence>
<dbReference type="PROSITE" id="PS50931">
    <property type="entry name" value="HTH_LYSR"/>
    <property type="match status" value="1"/>
</dbReference>
<evidence type="ECO:0000256" key="1">
    <source>
        <dbReference type="ARBA" id="ARBA00009437"/>
    </source>
</evidence>
<dbReference type="PANTHER" id="PTHR30346:SF0">
    <property type="entry name" value="HCA OPERON TRANSCRIPTIONAL ACTIVATOR HCAR"/>
    <property type="match status" value="1"/>
</dbReference>
<keyword evidence="4" id="KW-0804">Transcription</keyword>
<evidence type="ECO:0000259" key="5">
    <source>
        <dbReference type="PROSITE" id="PS50931"/>
    </source>
</evidence>
<dbReference type="InterPro" id="IPR036390">
    <property type="entry name" value="WH_DNA-bd_sf"/>
</dbReference>